<evidence type="ECO:0000313" key="1">
    <source>
        <dbReference type="EMBL" id="CAF1110506.1"/>
    </source>
</evidence>
<proteinExistence type="predicted"/>
<gene>
    <name evidence="1" type="ORF">OXX778_LOCUS21598</name>
</gene>
<dbReference type="EMBL" id="CAJNOC010008135">
    <property type="protein sequence ID" value="CAF1110506.1"/>
    <property type="molecule type" value="Genomic_DNA"/>
</dbReference>
<dbReference type="AlphaFoldDB" id="A0A814PU71"/>
<name>A0A814PU71_9BILA</name>
<keyword evidence="2" id="KW-1185">Reference proteome</keyword>
<reference evidence="1" key="1">
    <citation type="submission" date="2021-02" db="EMBL/GenBank/DDBJ databases">
        <authorList>
            <person name="Nowell W R."/>
        </authorList>
    </citation>
    <scope>NUCLEOTIDE SEQUENCE</scope>
    <source>
        <strain evidence="1">Ploen Becks lab</strain>
    </source>
</reference>
<organism evidence="1 2">
    <name type="scientific">Brachionus calyciflorus</name>
    <dbReference type="NCBI Taxonomy" id="104777"/>
    <lineage>
        <taxon>Eukaryota</taxon>
        <taxon>Metazoa</taxon>
        <taxon>Spiralia</taxon>
        <taxon>Gnathifera</taxon>
        <taxon>Rotifera</taxon>
        <taxon>Eurotatoria</taxon>
        <taxon>Monogononta</taxon>
        <taxon>Pseudotrocha</taxon>
        <taxon>Ploima</taxon>
        <taxon>Brachionidae</taxon>
        <taxon>Brachionus</taxon>
    </lineage>
</organism>
<protein>
    <submittedName>
        <fullName evidence="1">Uncharacterized protein</fullName>
    </submittedName>
</protein>
<dbReference type="Proteomes" id="UP000663879">
    <property type="component" value="Unassembled WGS sequence"/>
</dbReference>
<accession>A0A814PU71</accession>
<evidence type="ECO:0000313" key="2">
    <source>
        <dbReference type="Proteomes" id="UP000663879"/>
    </source>
</evidence>
<comment type="caution">
    <text evidence="1">The sequence shown here is derived from an EMBL/GenBank/DDBJ whole genome shotgun (WGS) entry which is preliminary data.</text>
</comment>
<sequence>MPQLVRKNTQELDLKTYEEIDLSDINDVPSKRDINILQLSNKNFVLEYIKKNYRILEVRNFQKINRFHKRVKRPLSESSSKSFSFLRLNQNKILLYELGKEIRSFVVFDENLNVKISKQVPHGFVDIITTDSKIFALLSNRNSLIVYDWNLNELMKIFPKSNLFYFNNSILQFQENEQFIFVRSEDSLSMISKKTEEIIQKISLDKDVLINGINTFNLFVSLDKMDKLDVLDFNGQVVSSILLKNFPKNEVKFLIDVNQNIICLDPVRLKLYLPIAI</sequence>